<proteinExistence type="predicted"/>
<dbReference type="AlphaFoldDB" id="W9RCI2"/>
<evidence type="ECO:0000259" key="1">
    <source>
        <dbReference type="Pfam" id="PF25349"/>
    </source>
</evidence>
<dbReference type="Pfam" id="PF25349">
    <property type="entry name" value="PH_PHS1"/>
    <property type="match status" value="1"/>
</dbReference>
<organism evidence="2 3">
    <name type="scientific">Morus notabilis</name>
    <dbReference type="NCBI Taxonomy" id="981085"/>
    <lineage>
        <taxon>Eukaryota</taxon>
        <taxon>Viridiplantae</taxon>
        <taxon>Streptophyta</taxon>
        <taxon>Embryophyta</taxon>
        <taxon>Tracheophyta</taxon>
        <taxon>Spermatophyta</taxon>
        <taxon>Magnoliopsida</taxon>
        <taxon>eudicotyledons</taxon>
        <taxon>Gunneridae</taxon>
        <taxon>Pentapetalae</taxon>
        <taxon>rosids</taxon>
        <taxon>fabids</taxon>
        <taxon>Rosales</taxon>
        <taxon>Moraceae</taxon>
        <taxon>Moreae</taxon>
        <taxon>Morus</taxon>
    </lineage>
</organism>
<gene>
    <name evidence="2" type="ORF">L484_027693</name>
</gene>
<evidence type="ECO:0000313" key="3">
    <source>
        <dbReference type="Proteomes" id="UP000030645"/>
    </source>
</evidence>
<sequence>MAGSLAVAVIPSHHDEELVTAIREQWEVQYSRFFGYPPLASPSPDLVPLPPYLRNRPPLGTWLTSSSPAVLRLVVLRSSSDVVLTVFCGGKMQVTTPFALVVSGFLLSISVLDFTSSACLDELRSSIVDSEEHYVSKLHISWPQVSCVSGFPARGTRSVFVSYRNSAAEIEKFGLRFSTLSETEAFISTLKDILKIESETEPLSSGFGSAISSQSEFMSSNRSLYRASQDSSFLTPAPVLDFTPDLPVISNNKTGQQTFIQETVPTHKFESNFAAFPPSFTSLLTDYCPIVEQDAAEPTEFEEVHLKSQIAKFMEDSSFQDMLIKVEKVINDMDGGLTL</sequence>
<evidence type="ECO:0000313" key="2">
    <source>
        <dbReference type="EMBL" id="EXB82517.1"/>
    </source>
</evidence>
<name>W9RCI2_9ROSA</name>
<dbReference type="Proteomes" id="UP000030645">
    <property type="component" value="Unassembled WGS sequence"/>
</dbReference>
<accession>W9RCI2</accession>
<dbReference type="InterPro" id="IPR057619">
    <property type="entry name" value="PH_PHS1"/>
</dbReference>
<keyword evidence="3" id="KW-1185">Reference proteome</keyword>
<protein>
    <recommendedName>
        <fullName evidence="1">Poor homologous synapsis 1 PH domain-containing protein</fullName>
    </recommendedName>
</protein>
<feature type="domain" description="Poor homologous synapsis 1 PH" evidence="1">
    <location>
        <begin position="24"/>
        <end position="203"/>
    </location>
</feature>
<dbReference type="STRING" id="981085.W9RCI2"/>
<dbReference type="eggNOG" id="ENOG502RYMD">
    <property type="taxonomic scope" value="Eukaryota"/>
</dbReference>
<dbReference type="EMBL" id="KE344869">
    <property type="protein sequence ID" value="EXB82517.1"/>
    <property type="molecule type" value="Genomic_DNA"/>
</dbReference>
<reference evidence="3" key="1">
    <citation type="submission" date="2013-01" db="EMBL/GenBank/DDBJ databases">
        <title>Draft Genome Sequence of a Mulberry Tree, Morus notabilis C.K. Schneid.</title>
        <authorList>
            <person name="He N."/>
            <person name="Zhao S."/>
        </authorList>
    </citation>
    <scope>NUCLEOTIDE SEQUENCE</scope>
</reference>